<dbReference type="Pfam" id="PF13519">
    <property type="entry name" value="VWA_2"/>
    <property type="match status" value="1"/>
</dbReference>
<accession>A0A830HHB8</accession>
<dbReference type="EMBL" id="BNJQ01000012">
    <property type="protein sequence ID" value="GHP06245.1"/>
    <property type="molecule type" value="Genomic_DNA"/>
</dbReference>
<dbReference type="InterPro" id="IPR051266">
    <property type="entry name" value="CLCR"/>
</dbReference>
<dbReference type="OrthoDB" id="687730at2759"/>
<reference evidence="2" key="1">
    <citation type="submission" date="2020-10" db="EMBL/GenBank/DDBJ databases">
        <title>Unveiling of a novel bifunctional photoreceptor, Dualchrome1, isolated from a cosmopolitan green alga.</title>
        <authorList>
            <person name="Suzuki S."/>
            <person name="Kawachi M."/>
        </authorList>
    </citation>
    <scope>NUCLEOTIDE SEQUENCE</scope>
    <source>
        <strain evidence="2">NIES 2893</strain>
    </source>
</reference>
<dbReference type="AlphaFoldDB" id="A0A830HHB8"/>
<dbReference type="Pfam" id="PF14624">
    <property type="entry name" value="Vwaint"/>
    <property type="match status" value="1"/>
</dbReference>
<dbReference type="InterPro" id="IPR036844">
    <property type="entry name" value="Hint_dom_sf"/>
</dbReference>
<organism evidence="2 3">
    <name type="scientific">Pycnococcus provasolii</name>
    <dbReference type="NCBI Taxonomy" id="41880"/>
    <lineage>
        <taxon>Eukaryota</taxon>
        <taxon>Viridiplantae</taxon>
        <taxon>Chlorophyta</taxon>
        <taxon>Pseudoscourfieldiophyceae</taxon>
        <taxon>Pseudoscourfieldiales</taxon>
        <taxon>Pycnococcaceae</taxon>
        <taxon>Pycnococcus</taxon>
    </lineage>
</organism>
<dbReference type="SUPFAM" id="SSF53300">
    <property type="entry name" value="vWA-like"/>
    <property type="match status" value="1"/>
</dbReference>
<dbReference type="SMART" id="SM00327">
    <property type="entry name" value="VWA"/>
    <property type="match status" value="1"/>
</dbReference>
<gene>
    <name evidence="2" type="ORF">PPROV_000499200</name>
</gene>
<protein>
    <recommendedName>
        <fullName evidence="1">VWFA domain-containing protein</fullName>
    </recommendedName>
</protein>
<name>A0A830HHB8_9CHLO</name>
<comment type="caution">
    <text evidence="2">The sequence shown here is derived from an EMBL/GenBank/DDBJ whole genome shotgun (WGS) entry which is preliminary data.</text>
</comment>
<keyword evidence="3" id="KW-1185">Reference proteome</keyword>
<dbReference type="PROSITE" id="PS50234">
    <property type="entry name" value="VWFA"/>
    <property type="match status" value="1"/>
</dbReference>
<dbReference type="InterPro" id="IPR039510">
    <property type="entry name" value="Vint_dom"/>
</dbReference>
<evidence type="ECO:0000313" key="3">
    <source>
        <dbReference type="Proteomes" id="UP000660262"/>
    </source>
</evidence>
<feature type="domain" description="VWFA" evidence="1">
    <location>
        <begin position="49"/>
        <end position="241"/>
    </location>
</feature>
<dbReference type="Proteomes" id="UP000660262">
    <property type="component" value="Unassembled WGS sequence"/>
</dbReference>
<dbReference type="InterPro" id="IPR036465">
    <property type="entry name" value="vWFA_dom_sf"/>
</dbReference>
<proteinExistence type="predicted"/>
<evidence type="ECO:0000313" key="2">
    <source>
        <dbReference type="EMBL" id="GHP06245.1"/>
    </source>
</evidence>
<dbReference type="InterPro" id="IPR032838">
    <property type="entry name" value="Vwaint_dom"/>
</dbReference>
<evidence type="ECO:0000259" key="1">
    <source>
        <dbReference type="PROSITE" id="PS50234"/>
    </source>
</evidence>
<dbReference type="Gene3D" id="2.170.16.10">
    <property type="entry name" value="Hedgehog/Intein (Hint) domain"/>
    <property type="match status" value="1"/>
</dbReference>
<sequence length="656" mass="70160">MMMATSSTSSSCSPSCIITYTPSSSHTLVSVTPSTSPSSTTTPVHLPVDLVLALDTSGSMSRPSNERAEGIAALYSRLDLVKHVARIASAALRENDRLAIVEFNCDVRIIHTLDAPLSSIDDTLNTLQPEGATNMWNGLHTSLEHLKACGRQDALKSVFLLTDGVPMPARREGEENLTKQWFDENGASNVTLHTFGFGYDLNSNLLVQMARNGHGSYNFIPDHSMLATVINSALANVGTTVLDHADVPLPDTAAAAAADVNASLLLGGPHNVLQRPLQRPHSSFVRIHSLRAGQTRHLLLRGEHAIPGATLELSHLTSQLKHQVARCAFIAGVNKAYTLARIDLDDARKVLRDEVVPNLVSSDPSSSPLAADLYGQVSEAIGTREAFERWGLHYLPSLVGAHFDERVNNFKDAGVAAYTTPAYEEAIGRLDSAFDLLAPPPPTIVERQSAGTTMGVPVVVGGAAFRNAFYNQSGGCLTAQTIVAMADGTQRRVDDLRKGDVVQTPEGGGAVHCIAACECADDEVETVALEPDVELTPWHPVRSKGGAGSWEFPAKLGETITRTQTPEVYNLLLEPGHTGVLCGSKGTYYAITLAHGIEDDAVAQHEFFGTQRVVDAYRALPGFEQGRVVIHAESFARDPETLRVIGVGSQHQGAGA</sequence>
<dbReference type="InterPro" id="IPR002035">
    <property type="entry name" value="VWF_A"/>
</dbReference>
<dbReference type="PANTHER" id="PTHR10579">
    <property type="entry name" value="CALCIUM-ACTIVATED CHLORIDE CHANNEL REGULATOR"/>
    <property type="match status" value="1"/>
</dbReference>
<dbReference type="Pfam" id="PF14623">
    <property type="entry name" value="Vint"/>
    <property type="match status" value="1"/>
</dbReference>
<dbReference type="Gene3D" id="3.40.50.410">
    <property type="entry name" value="von Willebrand factor, type A domain"/>
    <property type="match status" value="1"/>
</dbReference>
<dbReference type="SUPFAM" id="SSF51294">
    <property type="entry name" value="Hedgehog/intein (Hint) domain"/>
    <property type="match status" value="1"/>
</dbReference>
<dbReference type="PANTHER" id="PTHR10579:SF156">
    <property type="entry name" value="VWFA DOMAIN-CONTAINING PROTEIN"/>
    <property type="match status" value="1"/>
</dbReference>